<dbReference type="InterPro" id="IPR051374">
    <property type="entry name" value="Ataxin-10/CTR86_families"/>
</dbReference>
<dbReference type="PANTHER" id="PTHR13255:SF0">
    <property type="entry name" value="ATAXIN-10"/>
    <property type="match status" value="1"/>
</dbReference>
<dbReference type="PANTHER" id="PTHR13255">
    <property type="entry name" value="ATAXIN-10"/>
    <property type="match status" value="1"/>
</dbReference>
<dbReference type="Proteomes" id="UP000696485">
    <property type="component" value="Unassembled WGS sequence"/>
</dbReference>
<keyword evidence="3" id="KW-1185">Reference proteome</keyword>
<evidence type="ECO:0000313" key="2">
    <source>
        <dbReference type="EMBL" id="KAF9322773.1"/>
    </source>
</evidence>
<organism evidence="2 3">
    <name type="scientific">Podila minutissima</name>
    <dbReference type="NCBI Taxonomy" id="64525"/>
    <lineage>
        <taxon>Eukaryota</taxon>
        <taxon>Fungi</taxon>
        <taxon>Fungi incertae sedis</taxon>
        <taxon>Mucoromycota</taxon>
        <taxon>Mortierellomycotina</taxon>
        <taxon>Mortierellomycetes</taxon>
        <taxon>Mortierellales</taxon>
        <taxon>Mortierellaceae</taxon>
        <taxon>Podila</taxon>
    </lineage>
</organism>
<proteinExistence type="inferred from homology"/>
<feature type="non-terminal residue" evidence="2">
    <location>
        <position position="1"/>
    </location>
</feature>
<gene>
    <name evidence="2" type="ORF">BG006_002067</name>
</gene>
<evidence type="ECO:0000256" key="1">
    <source>
        <dbReference type="ARBA" id="ARBA00008384"/>
    </source>
</evidence>
<sequence>MDASLTNALADLTQPSATTTLDATAKKLQVDADYRVELGNMTAVWTDIAGALSKIHQDGLAPENVETLMYIFRIVRNMAAGVILNQERARSTKIPDLIQELISQAAHTHYGNAAYIMMLRAGVQALSNLLTGNETSKNTIWNLLLVKAPSRSCDQNVLSTLAGISDETILLSTVMLCYNCIFESRERSELLFSTVAGQKLLRQFLLESHAISGQEERKSFEMIYTFFSHLIQQDYFSYIFEALDTLADRLLEEEQDGTIRYHGEDFHTKDTAEVVPELQGLRIEEIEDEEADTKDTPKAEQTKKSAKKLYLTEDQVVLLKMVDSTIYSHHEKLQEQFQKEQQHQSTVSQINDPFAVDETDPPVSQETVEFLTQIFVKVAGLTVEIFKTLDKPGVGQHGVEDLANVSSGLMLLLGCFAHLSLHEDGRVASENNANNTEGDVELDLELPAQLVPLPDWFKAQHMTIVQGGVVESAI</sequence>
<comment type="caution">
    <text evidence="2">The sequence shown here is derived from an EMBL/GenBank/DDBJ whole genome shotgun (WGS) entry which is preliminary data.</text>
</comment>
<name>A0A9P5VGT1_9FUNG</name>
<comment type="similarity">
    <text evidence="1">Belongs to the ataxin-10 family.</text>
</comment>
<reference evidence="2" key="1">
    <citation type="journal article" date="2020" name="Fungal Divers.">
        <title>Resolving the Mortierellaceae phylogeny through synthesis of multi-gene phylogenetics and phylogenomics.</title>
        <authorList>
            <person name="Vandepol N."/>
            <person name="Liber J."/>
            <person name="Desiro A."/>
            <person name="Na H."/>
            <person name="Kennedy M."/>
            <person name="Barry K."/>
            <person name="Grigoriev I.V."/>
            <person name="Miller A.N."/>
            <person name="O'Donnell K."/>
            <person name="Stajich J.E."/>
            <person name="Bonito G."/>
        </authorList>
    </citation>
    <scope>NUCLEOTIDE SEQUENCE</scope>
    <source>
        <strain evidence="2">NVP1</strain>
    </source>
</reference>
<dbReference type="EMBL" id="JAAAUY010001453">
    <property type="protein sequence ID" value="KAF9322773.1"/>
    <property type="molecule type" value="Genomic_DNA"/>
</dbReference>
<dbReference type="GO" id="GO:0005829">
    <property type="term" value="C:cytosol"/>
    <property type="evidence" value="ECO:0007669"/>
    <property type="project" value="TreeGrafter"/>
</dbReference>
<protein>
    <submittedName>
        <fullName evidence="2">Uncharacterized protein</fullName>
    </submittedName>
</protein>
<dbReference type="AlphaFoldDB" id="A0A9P5VGT1"/>
<evidence type="ECO:0000313" key="3">
    <source>
        <dbReference type="Proteomes" id="UP000696485"/>
    </source>
</evidence>
<accession>A0A9P5VGT1</accession>